<dbReference type="Proteomes" id="UP001367508">
    <property type="component" value="Unassembled WGS sequence"/>
</dbReference>
<dbReference type="AlphaFoldDB" id="A0AAN9L708"/>
<name>A0AAN9L708_CANGL</name>
<keyword evidence="2" id="KW-1185">Reference proteome</keyword>
<evidence type="ECO:0000313" key="2">
    <source>
        <dbReference type="Proteomes" id="UP001367508"/>
    </source>
</evidence>
<organism evidence="1 2">
    <name type="scientific">Canavalia gladiata</name>
    <name type="common">Sword bean</name>
    <name type="synonym">Dolichos gladiatus</name>
    <dbReference type="NCBI Taxonomy" id="3824"/>
    <lineage>
        <taxon>Eukaryota</taxon>
        <taxon>Viridiplantae</taxon>
        <taxon>Streptophyta</taxon>
        <taxon>Embryophyta</taxon>
        <taxon>Tracheophyta</taxon>
        <taxon>Spermatophyta</taxon>
        <taxon>Magnoliopsida</taxon>
        <taxon>eudicotyledons</taxon>
        <taxon>Gunneridae</taxon>
        <taxon>Pentapetalae</taxon>
        <taxon>rosids</taxon>
        <taxon>fabids</taxon>
        <taxon>Fabales</taxon>
        <taxon>Fabaceae</taxon>
        <taxon>Papilionoideae</taxon>
        <taxon>50 kb inversion clade</taxon>
        <taxon>NPAAA clade</taxon>
        <taxon>indigoferoid/millettioid clade</taxon>
        <taxon>Phaseoleae</taxon>
        <taxon>Canavalia</taxon>
    </lineage>
</organism>
<sequence>MGRVGVKFHIPRPRYPVPFSIPVFVLVPVPVEFNILNPILVLARVRGNPPRTRFRFCRRSGENEWTQFLNSCSLQTAKSRGPKQAVTKASTP</sequence>
<protein>
    <submittedName>
        <fullName evidence="1">Uncharacterized protein</fullName>
    </submittedName>
</protein>
<evidence type="ECO:0000313" key="1">
    <source>
        <dbReference type="EMBL" id="KAK7329347.1"/>
    </source>
</evidence>
<accession>A0AAN9L708</accession>
<comment type="caution">
    <text evidence="1">The sequence shown here is derived from an EMBL/GenBank/DDBJ whole genome shotgun (WGS) entry which is preliminary data.</text>
</comment>
<dbReference type="EMBL" id="JAYMYQ010000005">
    <property type="protein sequence ID" value="KAK7329347.1"/>
    <property type="molecule type" value="Genomic_DNA"/>
</dbReference>
<gene>
    <name evidence="1" type="ORF">VNO77_23507</name>
</gene>
<reference evidence="1 2" key="1">
    <citation type="submission" date="2024-01" db="EMBL/GenBank/DDBJ databases">
        <title>The genomes of 5 underutilized Papilionoideae crops provide insights into root nodulation and disease resistanc.</title>
        <authorList>
            <person name="Jiang F."/>
        </authorList>
    </citation>
    <scope>NUCLEOTIDE SEQUENCE [LARGE SCALE GENOMIC DNA]</scope>
    <source>
        <strain evidence="1">LVBAO_FW01</strain>
        <tissue evidence="1">Leaves</tissue>
    </source>
</reference>
<proteinExistence type="predicted"/>